<dbReference type="RefSeq" id="WP_385875931.1">
    <property type="nucleotide sequence ID" value="NZ_JBHLXE010000022.1"/>
</dbReference>
<reference evidence="2 3" key="1">
    <citation type="submission" date="2024-09" db="EMBL/GenBank/DDBJ databases">
        <authorList>
            <person name="Sun Q."/>
            <person name="Mori K."/>
        </authorList>
    </citation>
    <scope>NUCLEOTIDE SEQUENCE [LARGE SCALE GENOMIC DNA]</scope>
    <source>
        <strain evidence="2 3">CCM 8545</strain>
    </source>
</reference>
<dbReference type="Gene3D" id="1.10.10.60">
    <property type="entry name" value="Homeodomain-like"/>
    <property type="match status" value="1"/>
</dbReference>
<feature type="non-terminal residue" evidence="2">
    <location>
        <position position="96"/>
    </location>
</feature>
<gene>
    <name evidence="2" type="ORF">ACFFIT_02060</name>
</gene>
<evidence type="ECO:0000313" key="3">
    <source>
        <dbReference type="Proteomes" id="UP001589758"/>
    </source>
</evidence>
<evidence type="ECO:0000313" key="2">
    <source>
        <dbReference type="EMBL" id="MFC0178887.1"/>
    </source>
</evidence>
<protein>
    <submittedName>
        <fullName evidence="2">Transposase</fullName>
    </submittedName>
</protein>
<dbReference type="Proteomes" id="UP001589758">
    <property type="component" value="Unassembled WGS sequence"/>
</dbReference>
<comment type="caution">
    <text evidence="2">The sequence shown here is derived from an EMBL/GenBank/DDBJ whole genome shotgun (WGS) entry which is preliminary data.</text>
</comment>
<sequence length="96" mass="11100">MANPKFSDEFKMNAIKLANNRGDRSLKDVAKELNISKSSLDAWLRNHREQLNQLSSDSRQWSAQEKLLAIAESHTLTGEELSQWCRMKGIFEHQLK</sequence>
<evidence type="ECO:0000256" key="1">
    <source>
        <dbReference type="ARBA" id="ARBA00009964"/>
    </source>
</evidence>
<dbReference type="InterPro" id="IPR009057">
    <property type="entry name" value="Homeodomain-like_sf"/>
</dbReference>
<dbReference type="InterPro" id="IPR002514">
    <property type="entry name" value="Transposase_8"/>
</dbReference>
<accession>A0ABV6C8H4</accession>
<name>A0ABV6C8H4_9GAMM</name>
<keyword evidence="3" id="KW-1185">Reference proteome</keyword>
<dbReference type="SUPFAM" id="SSF46689">
    <property type="entry name" value="Homeodomain-like"/>
    <property type="match status" value="1"/>
</dbReference>
<comment type="similarity">
    <text evidence="1">Belongs to the transposase 8 family.</text>
</comment>
<organism evidence="2 3">
    <name type="scientific">Thorsellia kenyensis</name>
    <dbReference type="NCBI Taxonomy" id="1549888"/>
    <lineage>
        <taxon>Bacteria</taxon>
        <taxon>Pseudomonadati</taxon>
        <taxon>Pseudomonadota</taxon>
        <taxon>Gammaproteobacteria</taxon>
        <taxon>Enterobacterales</taxon>
        <taxon>Thorselliaceae</taxon>
        <taxon>Thorsellia</taxon>
    </lineage>
</organism>
<dbReference type="Pfam" id="PF01527">
    <property type="entry name" value="HTH_Tnp_1"/>
    <property type="match status" value="1"/>
</dbReference>
<proteinExistence type="inferred from homology"/>
<dbReference type="EMBL" id="JBHLXE010000022">
    <property type="protein sequence ID" value="MFC0178887.1"/>
    <property type="molecule type" value="Genomic_DNA"/>
</dbReference>